<feature type="compositionally biased region" description="Basic and acidic residues" evidence="1">
    <location>
        <begin position="154"/>
        <end position="166"/>
    </location>
</feature>
<reference evidence="3" key="1">
    <citation type="submission" date="2018-05" db="EMBL/GenBank/DDBJ databases">
        <title>Draft genome sequence of Stemphylium lycopersici strain CIDEFI 213.</title>
        <authorList>
            <person name="Medina R."/>
            <person name="Franco M.E.E."/>
            <person name="Lucentini C.G."/>
            <person name="Saparrat M.C.N."/>
            <person name="Balatti P.A."/>
        </authorList>
    </citation>
    <scope>NUCLEOTIDE SEQUENCE [LARGE SCALE GENOMIC DNA]</scope>
    <source>
        <strain evidence="3">CIDEFI 213</strain>
    </source>
</reference>
<keyword evidence="3" id="KW-1185">Reference proteome</keyword>
<dbReference type="AlphaFoldDB" id="A0A364NH60"/>
<organism evidence="2 3">
    <name type="scientific">Stemphylium lycopersici</name>
    <name type="common">Tomato gray leaf spot disease fungus</name>
    <name type="synonym">Thyrospora lycopersici</name>
    <dbReference type="NCBI Taxonomy" id="183478"/>
    <lineage>
        <taxon>Eukaryota</taxon>
        <taxon>Fungi</taxon>
        <taxon>Dikarya</taxon>
        <taxon>Ascomycota</taxon>
        <taxon>Pezizomycotina</taxon>
        <taxon>Dothideomycetes</taxon>
        <taxon>Pleosporomycetidae</taxon>
        <taxon>Pleosporales</taxon>
        <taxon>Pleosporineae</taxon>
        <taxon>Pleosporaceae</taxon>
        <taxon>Stemphylium</taxon>
    </lineage>
</organism>
<name>A0A364NH60_STELY</name>
<dbReference type="Proteomes" id="UP000249619">
    <property type="component" value="Unassembled WGS sequence"/>
</dbReference>
<proteinExistence type="predicted"/>
<evidence type="ECO:0000256" key="1">
    <source>
        <dbReference type="SAM" id="MobiDB-lite"/>
    </source>
</evidence>
<evidence type="ECO:0000313" key="3">
    <source>
        <dbReference type="Proteomes" id="UP000249619"/>
    </source>
</evidence>
<comment type="caution">
    <text evidence="2">The sequence shown here is derived from an EMBL/GenBank/DDBJ whole genome shotgun (WGS) entry which is preliminary data.</text>
</comment>
<dbReference type="EMBL" id="QGDH01000002">
    <property type="protein sequence ID" value="RAR16600.1"/>
    <property type="molecule type" value="Genomic_DNA"/>
</dbReference>
<evidence type="ECO:0000313" key="2">
    <source>
        <dbReference type="EMBL" id="RAR16600.1"/>
    </source>
</evidence>
<gene>
    <name evidence="2" type="ORF">DDE83_000169</name>
</gene>
<feature type="region of interest" description="Disordered" evidence="1">
    <location>
        <begin position="154"/>
        <end position="185"/>
    </location>
</feature>
<protein>
    <submittedName>
        <fullName evidence="2">Uncharacterized protein</fullName>
    </submittedName>
</protein>
<sequence length="520" mass="56251">MHPVEAKDVYFVMKAYHTTTLTPTPSVVSNPTIRQDKAAVCPPSAPTCPYLPNPLTVLLRLSISPILTKPPTTLVPCSPQPAVATQMPVGGTIPQLQTSLTHADPIGQPPSPKLLAWHLTRLVSSQLYAPLSKQIPLPSTVVAQMQVVVSLPEPHMRSKPQRESHAGEAQTPLTQSLPKAQALPHRPQCNTSVLVSWQPPSQSSMPGPVQMGGLGVALLTELVDDVSGMEDVVDVILVDETNDEEDGSMLLADEDDVLLTIVLDSLIVGIMLDDEETESELLTEDDNVLLADEDDVLLTIVLDPLIVGIMLDDEETESELLTEGDAVLLAELEVSIELETLLPEGVSDDVVSIEELVIMSDDEDEMAEDVEELLVPGSSSEVVDELVVAEEELSETVDGPSEVLDELLELPEDELRAVDVMMIELLDSLEVLLTAELLGSTEDEAELDDEMPVLLEDTALETMLRERLLERLLETADEVAALEDAEDTIEEGCGMPGQEVPVVTTVVTVVVAEFVTVYND</sequence>
<accession>A0A364NH60</accession>